<feature type="compositionally biased region" description="Low complexity" evidence="1">
    <location>
        <begin position="121"/>
        <end position="140"/>
    </location>
</feature>
<dbReference type="Proteomes" id="UP000035034">
    <property type="component" value="Unassembled WGS sequence"/>
</dbReference>
<proteinExistence type="predicted"/>
<evidence type="ECO:0000313" key="3">
    <source>
        <dbReference type="Proteomes" id="UP000035034"/>
    </source>
</evidence>
<evidence type="ECO:0000256" key="1">
    <source>
        <dbReference type="SAM" id="MobiDB-lite"/>
    </source>
</evidence>
<accession>H0R4U6</accession>
<reference evidence="2 3" key="1">
    <citation type="submission" date="2011-12" db="EMBL/GenBank/DDBJ databases">
        <title>Whole genome shotgun sequence of Gordonia effusa NBRC 100432.</title>
        <authorList>
            <person name="Yoshida I."/>
            <person name="Takarada H."/>
            <person name="Hosoyama A."/>
            <person name="Tsuchikane K."/>
            <person name="Katsumata H."/>
            <person name="Yamazaki S."/>
            <person name="Fujita N."/>
        </authorList>
    </citation>
    <scope>NUCLEOTIDE SEQUENCE [LARGE SCALE GENOMIC DNA]</scope>
    <source>
        <strain evidence="2 3">NBRC 100432</strain>
    </source>
</reference>
<evidence type="ECO:0000313" key="2">
    <source>
        <dbReference type="EMBL" id="GAB20097.1"/>
    </source>
</evidence>
<organism evidence="2 3">
    <name type="scientific">Gordonia effusa NBRC 100432</name>
    <dbReference type="NCBI Taxonomy" id="1077974"/>
    <lineage>
        <taxon>Bacteria</taxon>
        <taxon>Bacillati</taxon>
        <taxon>Actinomycetota</taxon>
        <taxon>Actinomycetes</taxon>
        <taxon>Mycobacteriales</taxon>
        <taxon>Gordoniaceae</taxon>
        <taxon>Gordonia</taxon>
    </lineage>
</organism>
<name>H0R4U6_9ACTN</name>
<dbReference type="OrthoDB" id="4382222at2"/>
<sequence>MIVTFAGYDIKVGTPVVSRDGAEVGTVDSTIGEDLVVNVTTAGTQLLLTESGVAGFEPDFIRLEKTAADISAGHYDKVGETESAPEPALDHEPAAADVPSAEAAAPVGLLSTPTDVPDADAPSATEEPEQEPAAPQTAEPVAEDAPAETTAPAALTGTRPPVVRPSIFTQRT</sequence>
<protein>
    <recommendedName>
        <fullName evidence="4">PRC-barrel domain-containing protein</fullName>
    </recommendedName>
</protein>
<keyword evidence="3" id="KW-1185">Reference proteome</keyword>
<dbReference type="RefSeq" id="WP_007319432.1">
    <property type="nucleotide sequence ID" value="NZ_BAEH01000105.1"/>
</dbReference>
<dbReference type="EMBL" id="BAEH01000105">
    <property type="protein sequence ID" value="GAB20097.1"/>
    <property type="molecule type" value="Genomic_DNA"/>
</dbReference>
<comment type="caution">
    <text evidence="2">The sequence shown here is derived from an EMBL/GenBank/DDBJ whole genome shotgun (WGS) entry which is preliminary data.</text>
</comment>
<evidence type="ECO:0008006" key="4">
    <source>
        <dbReference type="Google" id="ProtNLM"/>
    </source>
</evidence>
<dbReference type="AlphaFoldDB" id="H0R4U6"/>
<feature type="region of interest" description="Disordered" evidence="1">
    <location>
        <begin position="74"/>
        <end position="172"/>
    </location>
</feature>
<dbReference type="STRING" id="1077974.GOEFS_105_01080"/>
<gene>
    <name evidence="2" type="ORF">GOEFS_105_01080</name>
</gene>
<feature type="compositionally biased region" description="Low complexity" evidence="1">
    <location>
        <begin position="95"/>
        <end position="107"/>
    </location>
</feature>